<reference evidence="1" key="1">
    <citation type="submission" date="2021-04" db="EMBL/GenBank/DDBJ databases">
        <authorList>
            <person name="Chebbi M.A.C M."/>
        </authorList>
    </citation>
    <scope>NUCLEOTIDE SEQUENCE</scope>
</reference>
<proteinExistence type="predicted"/>
<organism evidence="1 2">
    <name type="scientific">Cotesia congregata</name>
    <name type="common">Parasitoid wasp</name>
    <name type="synonym">Apanteles congregatus</name>
    <dbReference type="NCBI Taxonomy" id="51543"/>
    <lineage>
        <taxon>Eukaryota</taxon>
        <taxon>Metazoa</taxon>
        <taxon>Ecdysozoa</taxon>
        <taxon>Arthropoda</taxon>
        <taxon>Hexapoda</taxon>
        <taxon>Insecta</taxon>
        <taxon>Pterygota</taxon>
        <taxon>Neoptera</taxon>
        <taxon>Endopterygota</taxon>
        <taxon>Hymenoptera</taxon>
        <taxon>Apocrita</taxon>
        <taxon>Ichneumonoidea</taxon>
        <taxon>Braconidae</taxon>
        <taxon>Microgastrinae</taxon>
        <taxon>Cotesia</taxon>
    </lineage>
</organism>
<name>A0A8J2MJ85_COTCN</name>
<evidence type="ECO:0000313" key="2">
    <source>
        <dbReference type="Proteomes" id="UP000786811"/>
    </source>
</evidence>
<keyword evidence="2" id="KW-1185">Reference proteome</keyword>
<protein>
    <submittedName>
        <fullName evidence="1">Uncharacterized protein</fullName>
    </submittedName>
</protein>
<evidence type="ECO:0000313" key="1">
    <source>
        <dbReference type="EMBL" id="CAG5095082.1"/>
    </source>
</evidence>
<accession>A0A8J2MJ85</accession>
<dbReference type="Proteomes" id="UP000786811">
    <property type="component" value="Unassembled WGS sequence"/>
</dbReference>
<sequence length="60" mass="7133">MKSTFFKWMDFSGIVSRPLWEYPQFNLLKMSIMTYKRFLTFPGRNTIIGIKINELAITIP</sequence>
<gene>
    <name evidence="1" type="ORF">HICCMSTLAB_LOCUS7531</name>
</gene>
<dbReference type="AlphaFoldDB" id="A0A8J2MJ85"/>
<comment type="caution">
    <text evidence="1">The sequence shown here is derived from an EMBL/GenBank/DDBJ whole genome shotgun (WGS) entry which is preliminary data.</text>
</comment>
<dbReference type="EMBL" id="CAJNRD030001121">
    <property type="protein sequence ID" value="CAG5095082.1"/>
    <property type="molecule type" value="Genomic_DNA"/>
</dbReference>